<dbReference type="PRINTS" id="PR00508">
    <property type="entry name" value="S21N4MTFRASE"/>
</dbReference>
<dbReference type="GO" id="GO:0032259">
    <property type="term" value="P:methylation"/>
    <property type="evidence" value="ECO:0007669"/>
    <property type="project" value="UniProtKB-KW"/>
</dbReference>
<evidence type="ECO:0000256" key="2">
    <source>
        <dbReference type="ARBA" id="ARBA00022603"/>
    </source>
</evidence>
<dbReference type="InterPro" id="IPR002052">
    <property type="entry name" value="DNA_methylase_N6_adenine_CS"/>
</dbReference>
<dbReference type="SUPFAM" id="SSF53335">
    <property type="entry name" value="S-adenosyl-L-methionine-dependent methyltransferases"/>
    <property type="match status" value="2"/>
</dbReference>
<dbReference type="InterPro" id="IPR002941">
    <property type="entry name" value="DNA_methylase_N4/N6"/>
</dbReference>
<evidence type="ECO:0000256" key="4">
    <source>
        <dbReference type="RuleBase" id="RU362026"/>
    </source>
</evidence>
<dbReference type="GO" id="GO:0008168">
    <property type="term" value="F:methyltransferase activity"/>
    <property type="evidence" value="ECO:0007669"/>
    <property type="project" value="UniProtKB-KW"/>
</dbReference>
<dbReference type="EMBL" id="BNJJ01000009">
    <property type="protein sequence ID" value="GHO85446.1"/>
    <property type="molecule type" value="Genomic_DNA"/>
</dbReference>
<protein>
    <recommendedName>
        <fullName evidence="4">Methyltransferase</fullName>
        <ecNumber evidence="4">2.1.1.-</ecNumber>
    </recommendedName>
</protein>
<dbReference type="InterPro" id="IPR001091">
    <property type="entry name" value="RM_Methyltransferase"/>
</dbReference>
<evidence type="ECO:0000256" key="1">
    <source>
        <dbReference type="ARBA" id="ARBA00006594"/>
    </source>
</evidence>
<organism evidence="6 7">
    <name type="scientific">Dictyobacter formicarum</name>
    <dbReference type="NCBI Taxonomy" id="2778368"/>
    <lineage>
        <taxon>Bacteria</taxon>
        <taxon>Bacillati</taxon>
        <taxon>Chloroflexota</taxon>
        <taxon>Ktedonobacteria</taxon>
        <taxon>Ktedonobacterales</taxon>
        <taxon>Dictyobacteraceae</taxon>
        <taxon>Dictyobacter</taxon>
    </lineage>
</organism>
<keyword evidence="7" id="KW-1185">Reference proteome</keyword>
<sequence>MENDDISMRNTLNELTGAEWLYFTKSIITTAYPSEYGHQHRKAHGANKPPQLMCQLIEFFTKPGGKVLDPFAGVGGTLIGASICRKARQALGIEINPKWVDIYRLILAESQGALLPQTLICGDCLQVLTTLEPASFDFIVTDPPYNIHLEQTMVNGRYASTYSNRRTDYDMRSTDPSDLANLTTYEAYLDAMEQVFSHCYTLLKPQKYMVIIVRNAYQHGEYMFTHVDLARRAKLHGFVPKGEIIWYQAGTRLRPYGYPFAYIPNIAHQYIVVLQKPKQLVV</sequence>
<evidence type="ECO:0000256" key="3">
    <source>
        <dbReference type="ARBA" id="ARBA00022679"/>
    </source>
</evidence>
<feature type="domain" description="DNA methylase N-4/N-6" evidence="5">
    <location>
        <begin position="137"/>
        <end position="279"/>
    </location>
</feature>
<accession>A0ABQ3VIE0</accession>
<evidence type="ECO:0000313" key="6">
    <source>
        <dbReference type="EMBL" id="GHO85446.1"/>
    </source>
</evidence>
<dbReference type="RefSeq" id="WP_201363100.1">
    <property type="nucleotide sequence ID" value="NZ_BNJJ01000009.1"/>
</dbReference>
<feature type="domain" description="DNA methylase N-4/N-6" evidence="5">
    <location>
        <begin position="29"/>
        <end position="102"/>
    </location>
</feature>
<dbReference type="Pfam" id="PF01555">
    <property type="entry name" value="N6_N4_Mtase"/>
    <property type="match status" value="2"/>
</dbReference>
<reference evidence="6 7" key="1">
    <citation type="journal article" date="2021" name="Int. J. Syst. Evol. Microbiol.">
        <title>Reticulibacter mediterranei gen. nov., sp. nov., within the new family Reticulibacteraceae fam. nov., and Ktedonospora formicarum gen. nov., sp. nov., Ktedonobacter robiniae sp. nov., Dictyobacter formicarum sp. nov. and Dictyobacter arantiisoli sp. nov., belonging to the class Ktedonobacteria.</title>
        <authorList>
            <person name="Yabe S."/>
            <person name="Zheng Y."/>
            <person name="Wang C.M."/>
            <person name="Sakai Y."/>
            <person name="Abe K."/>
            <person name="Yokota A."/>
            <person name="Donadio S."/>
            <person name="Cavaletti L."/>
            <person name="Monciardini P."/>
        </authorList>
    </citation>
    <scope>NUCLEOTIDE SEQUENCE [LARGE SCALE GENOMIC DNA]</scope>
    <source>
        <strain evidence="6 7">SOSP1-9</strain>
    </source>
</reference>
<dbReference type="EC" id="2.1.1.-" evidence="4"/>
<evidence type="ECO:0000313" key="7">
    <source>
        <dbReference type="Proteomes" id="UP000635565"/>
    </source>
</evidence>
<gene>
    <name evidence="6" type="ORF">KSZ_34520</name>
</gene>
<comment type="similarity">
    <text evidence="1 4">Belongs to the N(4)/N(6)-methyltransferase family.</text>
</comment>
<keyword evidence="3" id="KW-0808">Transferase</keyword>
<proteinExistence type="inferred from homology"/>
<comment type="caution">
    <text evidence="6">The sequence shown here is derived from an EMBL/GenBank/DDBJ whole genome shotgun (WGS) entry which is preliminary data.</text>
</comment>
<dbReference type="InterPro" id="IPR029063">
    <property type="entry name" value="SAM-dependent_MTases_sf"/>
</dbReference>
<name>A0ABQ3VIE0_9CHLR</name>
<keyword evidence="2 6" id="KW-0489">Methyltransferase</keyword>
<dbReference type="CDD" id="cd02440">
    <property type="entry name" value="AdoMet_MTases"/>
    <property type="match status" value="1"/>
</dbReference>
<evidence type="ECO:0000259" key="5">
    <source>
        <dbReference type="Pfam" id="PF01555"/>
    </source>
</evidence>
<dbReference type="PROSITE" id="PS00092">
    <property type="entry name" value="N6_MTASE"/>
    <property type="match status" value="1"/>
</dbReference>
<dbReference type="Proteomes" id="UP000635565">
    <property type="component" value="Unassembled WGS sequence"/>
</dbReference>
<dbReference type="Gene3D" id="3.40.50.150">
    <property type="entry name" value="Vaccinia Virus protein VP39"/>
    <property type="match status" value="2"/>
</dbReference>